<evidence type="ECO:0000256" key="6">
    <source>
        <dbReference type="ARBA" id="ARBA00018638"/>
    </source>
</evidence>
<dbReference type="Gene3D" id="3.40.710.10">
    <property type="entry name" value="DD-peptidase/beta-lactamase superfamily"/>
    <property type="match status" value="1"/>
</dbReference>
<dbReference type="RefSeq" id="WP_308913608.1">
    <property type="nucleotide sequence ID" value="NZ_JAVGVR010000001.1"/>
</dbReference>
<comment type="similarity">
    <text evidence="4">In the N-terminal section; belongs to the glycosyltransferase 51 family.</text>
</comment>
<evidence type="ECO:0000313" key="24">
    <source>
        <dbReference type="EMBL" id="MDQ6598419.1"/>
    </source>
</evidence>
<dbReference type="PANTHER" id="PTHR32282">
    <property type="entry name" value="BINDING PROTEIN TRANSPEPTIDASE, PUTATIVE-RELATED"/>
    <property type="match status" value="1"/>
</dbReference>
<evidence type="ECO:0000256" key="7">
    <source>
        <dbReference type="ARBA" id="ARBA00022645"/>
    </source>
</evidence>
<dbReference type="GO" id="GO:0009252">
    <property type="term" value="P:peptidoglycan biosynthetic process"/>
    <property type="evidence" value="ECO:0007669"/>
    <property type="project" value="UniProtKB-KW"/>
</dbReference>
<keyword evidence="21" id="KW-0812">Transmembrane</keyword>
<name>A0AA90QYB3_9BACI</name>
<evidence type="ECO:0000256" key="20">
    <source>
        <dbReference type="SAM" id="MobiDB-lite"/>
    </source>
</evidence>
<comment type="function">
    <text evidence="1">Cell wall formation.</text>
</comment>
<keyword evidence="11" id="KW-0378">Hydrolase</keyword>
<evidence type="ECO:0000256" key="8">
    <source>
        <dbReference type="ARBA" id="ARBA00022670"/>
    </source>
</evidence>
<evidence type="ECO:0000256" key="15">
    <source>
        <dbReference type="ARBA" id="ARBA00023316"/>
    </source>
</evidence>
<keyword evidence="9" id="KW-0328">Glycosyltransferase</keyword>
<keyword evidence="10" id="KW-0808">Transferase</keyword>
<dbReference type="GO" id="GO:0008658">
    <property type="term" value="F:penicillin binding"/>
    <property type="evidence" value="ECO:0007669"/>
    <property type="project" value="InterPro"/>
</dbReference>
<feature type="region of interest" description="Disordered" evidence="20">
    <location>
        <begin position="668"/>
        <end position="723"/>
    </location>
</feature>
<sequence>MSETYRYREERKQAEREKQREQKKKKSPKKGSLWKKILLICIVLGVLSIGAGVITFAAMVKDVPSLDASKLVDPLSTKFYDQNGKFLYEYGKEKRTKITYNQVPKQLEHAFIATEDSHFYEHHGIDIKRTAKAIFLNVTGDFGSQGGSTITQQVIKRSFLTPEKTIKRKVQEWYLAYKLEQKYSKHEILMMYFNNIYLGNRSYGVAAAAKNYYGIDANKLNKLTLPEAAMIAGLPQSPNNYDPTKSINKKAATNRRNLVLASMHKQGYISKQQMQDAMKVPVTKGLVKKKNEGMPYEAFIDAAVKEVEGKLKGIDIGTDGLSIYMTLDQKAQKYADKLMDSNEIVNYPNDRFQGAFVFLDSKTGEVRAIGSGRKDYKAGFRGNNFAIDLVRQPGSTFKPILDYGPAIEYLNWSTHHMLNDQPTTYSTGQQIQNWDRRYHGMLSMRTALEWSYNIPALLTLREVGMDRAKNFAEKLGITFDHDQIYESYAIGGNTVSPLEMAGAYSAFANQGVYNQPHFVTKVVFPNGKVVSFKPKPKQVMHDYTAYMITDMLRDVIHSGTGKAANVPWLDVAGKTGTTNFDAQTSYRYGYPLNNVAKDSWFTGYTPQYTMSVWTGYVKNGSGNYLPGDTTHIAQIMFSKMMQEFDKGNSTFQQPADVYQMGNDLYIRGAAEVPPPPKPVVQPKKIQKIVEKQQKAEEKQQEKPPGHQKNQEKKQKGNGKNKNH</sequence>
<comment type="catalytic activity">
    <reaction evidence="16">
        <text>Preferential cleavage: (Ac)2-L-Lys-D-Ala-|-D-Ala. Also transpeptidation of peptidyl-alanyl moieties that are N-acyl substituents of D-alanine.</text>
        <dbReference type="EC" id="3.4.16.4"/>
    </reaction>
</comment>
<keyword evidence="8" id="KW-0645">Protease</keyword>
<protein>
    <recommendedName>
        <fullName evidence="6">Penicillin-binding protein 1A</fullName>
        <ecNumber evidence="17">2.4.99.28</ecNumber>
        <ecNumber evidence="5">3.4.16.4</ecNumber>
    </recommendedName>
</protein>
<accession>A0AA90QYB3</accession>
<dbReference type="Pfam" id="PF00905">
    <property type="entry name" value="Transpeptidase"/>
    <property type="match status" value="1"/>
</dbReference>
<evidence type="ECO:0000256" key="11">
    <source>
        <dbReference type="ARBA" id="ARBA00022801"/>
    </source>
</evidence>
<evidence type="ECO:0000256" key="9">
    <source>
        <dbReference type="ARBA" id="ARBA00022676"/>
    </source>
</evidence>
<dbReference type="NCBIfam" id="TIGR02074">
    <property type="entry name" value="PBP_1a_fam"/>
    <property type="match status" value="1"/>
</dbReference>
<dbReference type="FunFam" id="1.10.3810.10:FF:000001">
    <property type="entry name" value="Penicillin-binding protein 1A"/>
    <property type="match status" value="1"/>
</dbReference>
<comment type="pathway">
    <text evidence="2">Cell wall biogenesis; peptidoglycan biosynthesis.</text>
</comment>
<dbReference type="EMBL" id="JAVGVR010000001">
    <property type="protein sequence ID" value="MDQ6598419.1"/>
    <property type="molecule type" value="Genomic_DNA"/>
</dbReference>
<dbReference type="EC" id="2.4.99.28" evidence="17"/>
<evidence type="ECO:0000313" key="25">
    <source>
        <dbReference type="Proteomes" id="UP001178888"/>
    </source>
</evidence>
<dbReference type="GO" id="GO:0008955">
    <property type="term" value="F:peptidoglycan glycosyltransferase activity"/>
    <property type="evidence" value="ECO:0007669"/>
    <property type="project" value="UniProtKB-EC"/>
</dbReference>
<keyword evidence="21" id="KW-0472">Membrane</keyword>
<keyword evidence="21" id="KW-1133">Transmembrane helix</keyword>
<dbReference type="GO" id="GO:0008360">
    <property type="term" value="P:regulation of cell shape"/>
    <property type="evidence" value="ECO:0007669"/>
    <property type="project" value="UniProtKB-KW"/>
</dbReference>
<keyword evidence="14" id="KW-0511">Multifunctional enzyme</keyword>
<evidence type="ECO:0000256" key="10">
    <source>
        <dbReference type="ARBA" id="ARBA00022679"/>
    </source>
</evidence>
<keyword evidence="15" id="KW-0961">Cell wall biogenesis/degradation</keyword>
<feature type="compositionally biased region" description="Basic and acidic residues" evidence="20">
    <location>
        <begin position="1"/>
        <end position="20"/>
    </location>
</feature>
<dbReference type="GO" id="GO:0071555">
    <property type="term" value="P:cell wall organization"/>
    <property type="evidence" value="ECO:0007669"/>
    <property type="project" value="UniProtKB-KW"/>
</dbReference>
<evidence type="ECO:0000256" key="14">
    <source>
        <dbReference type="ARBA" id="ARBA00023268"/>
    </source>
</evidence>
<feature type="region of interest" description="Disordered" evidence="20">
    <location>
        <begin position="1"/>
        <end position="28"/>
    </location>
</feature>
<dbReference type="GO" id="GO:0009002">
    <property type="term" value="F:serine-type D-Ala-D-Ala carboxypeptidase activity"/>
    <property type="evidence" value="ECO:0007669"/>
    <property type="project" value="UniProtKB-EC"/>
</dbReference>
<evidence type="ECO:0000259" key="22">
    <source>
        <dbReference type="Pfam" id="PF00905"/>
    </source>
</evidence>
<evidence type="ECO:0000256" key="21">
    <source>
        <dbReference type="SAM" id="Phobius"/>
    </source>
</evidence>
<feature type="domain" description="Penicillin-binding protein transpeptidase" evidence="22">
    <location>
        <begin position="354"/>
        <end position="641"/>
    </location>
</feature>
<feature type="domain" description="Glycosyl transferase family 51" evidence="23">
    <location>
        <begin position="84"/>
        <end position="264"/>
    </location>
</feature>
<dbReference type="Gene3D" id="1.10.3810.10">
    <property type="entry name" value="Biosynthetic peptidoglycan transglycosylase-like"/>
    <property type="match status" value="1"/>
</dbReference>
<dbReference type="Pfam" id="PF00912">
    <property type="entry name" value="Transgly"/>
    <property type="match status" value="1"/>
</dbReference>
<organism evidence="24 25">
    <name type="scientific">Bacillus salipaludis</name>
    <dbReference type="NCBI Taxonomy" id="2547811"/>
    <lineage>
        <taxon>Bacteria</taxon>
        <taxon>Bacillati</taxon>
        <taxon>Bacillota</taxon>
        <taxon>Bacilli</taxon>
        <taxon>Bacillales</taxon>
        <taxon>Bacillaceae</taxon>
        <taxon>Bacillus</taxon>
    </lineage>
</organism>
<feature type="transmembrane region" description="Helical" evidence="21">
    <location>
        <begin position="37"/>
        <end position="60"/>
    </location>
</feature>
<keyword evidence="12" id="KW-0133">Cell shape</keyword>
<evidence type="ECO:0000256" key="4">
    <source>
        <dbReference type="ARBA" id="ARBA00007739"/>
    </source>
</evidence>
<comment type="pathway">
    <text evidence="19">Glycan biosynthesis.</text>
</comment>
<gene>
    <name evidence="24" type="ORF">RCG21_19010</name>
</gene>
<comment type="catalytic activity">
    <reaction evidence="18">
        <text>[GlcNAc-(1-&gt;4)-Mur2Ac(oyl-L-Ala-gamma-D-Glu-L-Lys-D-Ala-D-Ala)](n)-di-trans,octa-cis-undecaprenyl diphosphate + beta-D-GlcNAc-(1-&gt;4)-Mur2Ac(oyl-L-Ala-gamma-D-Glu-L-Lys-D-Ala-D-Ala)-di-trans,octa-cis-undecaprenyl diphosphate = [GlcNAc-(1-&gt;4)-Mur2Ac(oyl-L-Ala-gamma-D-Glu-L-Lys-D-Ala-D-Ala)](n+1)-di-trans,octa-cis-undecaprenyl diphosphate + di-trans,octa-cis-undecaprenyl diphosphate + H(+)</text>
        <dbReference type="Rhea" id="RHEA:23708"/>
        <dbReference type="Rhea" id="RHEA-COMP:9602"/>
        <dbReference type="Rhea" id="RHEA-COMP:9603"/>
        <dbReference type="ChEBI" id="CHEBI:15378"/>
        <dbReference type="ChEBI" id="CHEBI:58405"/>
        <dbReference type="ChEBI" id="CHEBI:60033"/>
        <dbReference type="ChEBI" id="CHEBI:78435"/>
        <dbReference type="EC" id="2.4.99.28"/>
    </reaction>
</comment>
<dbReference type="InterPro" id="IPR023346">
    <property type="entry name" value="Lysozyme-like_dom_sf"/>
</dbReference>
<evidence type="ECO:0000256" key="19">
    <source>
        <dbReference type="ARBA" id="ARBA00060592"/>
    </source>
</evidence>
<comment type="similarity">
    <text evidence="3">In the C-terminal section; belongs to the transpeptidase family.</text>
</comment>
<dbReference type="PANTHER" id="PTHR32282:SF29">
    <property type="entry name" value="PENICILLIN-BINDING PROTEIN 1A"/>
    <property type="match status" value="1"/>
</dbReference>
<evidence type="ECO:0000256" key="12">
    <source>
        <dbReference type="ARBA" id="ARBA00022960"/>
    </source>
</evidence>
<evidence type="ECO:0000256" key="17">
    <source>
        <dbReference type="ARBA" id="ARBA00044770"/>
    </source>
</evidence>
<evidence type="ECO:0000256" key="1">
    <source>
        <dbReference type="ARBA" id="ARBA00003921"/>
    </source>
</evidence>
<keyword evidence="13" id="KW-0573">Peptidoglycan synthesis</keyword>
<dbReference type="Proteomes" id="UP001178888">
    <property type="component" value="Unassembled WGS sequence"/>
</dbReference>
<dbReference type="SUPFAM" id="SSF53955">
    <property type="entry name" value="Lysozyme-like"/>
    <property type="match status" value="1"/>
</dbReference>
<keyword evidence="7" id="KW-0121">Carboxypeptidase</keyword>
<evidence type="ECO:0000256" key="5">
    <source>
        <dbReference type="ARBA" id="ARBA00012448"/>
    </source>
</evidence>
<evidence type="ECO:0000256" key="16">
    <source>
        <dbReference type="ARBA" id="ARBA00034000"/>
    </source>
</evidence>
<dbReference type="AlphaFoldDB" id="A0AA90QYB3"/>
<dbReference type="InterPro" id="IPR050396">
    <property type="entry name" value="Glycosyltr_51/Transpeptidase"/>
</dbReference>
<reference evidence="24" key="1">
    <citation type="submission" date="2023-08" db="EMBL/GenBank/DDBJ databases">
        <title>Nitrogen cycling bacteria in agricultural field soils.</title>
        <authorList>
            <person name="Jang J."/>
        </authorList>
    </citation>
    <scope>NUCLEOTIDE SEQUENCE</scope>
    <source>
        <strain evidence="24">PS3-36</strain>
    </source>
</reference>
<comment type="caution">
    <text evidence="24">The sequence shown here is derived from an EMBL/GenBank/DDBJ whole genome shotgun (WGS) entry which is preliminary data.</text>
</comment>
<evidence type="ECO:0000259" key="23">
    <source>
        <dbReference type="Pfam" id="PF00912"/>
    </source>
</evidence>
<dbReference type="InterPro" id="IPR036950">
    <property type="entry name" value="PBP_transglycosylase"/>
</dbReference>
<dbReference type="FunFam" id="3.40.710.10:FF:000020">
    <property type="entry name" value="Penicillin-binding protein 1A"/>
    <property type="match status" value="1"/>
</dbReference>
<proteinExistence type="inferred from homology"/>
<dbReference type="GO" id="GO:0006508">
    <property type="term" value="P:proteolysis"/>
    <property type="evidence" value="ECO:0007669"/>
    <property type="project" value="UniProtKB-KW"/>
</dbReference>
<evidence type="ECO:0000256" key="18">
    <source>
        <dbReference type="ARBA" id="ARBA00049902"/>
    </source>
</evidence>
<dbReference type="InterPro" id="IPR012338">
    <property type="entry name" value="Beta-lactam/transpept-like"/>
</dbReference>
<dbReference type="InterPro" id="IPR001264">
    <property type="entry name" value="Glyco_trans_51"/>
</dbReference>
<dbReference type="EC" id="3.4.16.4" evidence="5"/>
<dbReference type="InterPro" id="IPR001460">
    <property type="entry name" value="PCN-bd_Tpept"/>
</dbReference>
<evidence type="ECO:0000256" key="2">
    <source>
        <dbReference type="ARBA" id="ARBA00004752"/>
    </source>
</evidence>
<keyword evidence="25" id="KW-1185">Reference proteome</keyword>
<evidence type="ECO:0000256" key="3">
    <source>
        <dbReference type="ARBA" id="ARBA00007090"/>
    </source>
</evidence>
<dbReference type="SUPFAM" id="SSF56601">
    <property type="entry name" value="beta-lactamase/transpeptidase-like"/>
    <property type="match status" value="1"/>
</dbReference>
<evidence type="ECO:0000256" key="13">
    <source>
        <dbReference type="ARBA" id="ARBA00022984"/>
    </source>
</evidence>
<feature type="compositionally biased region" description="Basic and acidic residues" evidence="20">
    <location>
        <begin position="687"/>
        <end position="714"/>
    </location>
</feature>